<comment type="similarity">
    <text evidence="2 7">Belongs to the peptidase C19 family.</text>
</comment>
<dbReference type="SMART" id="SM00450">
    <property type="entry name" value="RHOD"/>
    <property type="match status" value="1"/>
</dbReference>
<feature type="compositionally biased region" description="Low complexity" evidence="8">
    <location>
        <begin position="372"/>
        <end position="390"/>
    </location>
</feature>
<dbReference type="PROSITE" id="PS00972">
    <property type="entry name" value="USP_1"/>
    <property type="match status" value="1"/>
</dbReference>
<evidence type="ECO:0000256" key="1">
    <source>
        <dbReference type="ARBA" id="ARBA00000707"/>
    </source>
</evidence>
<evidence type="ECO:0000256" key="8">
    <source>
        <dbReference type="SAM" id="MobiDB-lite"/>
    </source>
</evidence>
<protein>
    <recommendedName>
        <fullName evidence="7">Ubiquitin carboxyl-terminal hydrolase</fullName>
        <ecNumber evidence="7">3.4.19.12</ecNumber>
    </recommendedName>
</protein>
<organism evidence="11 12">
    <name type="scientific">Lachancea fermentati</name>
    <name type="common">Zygosaccharomyces fermentati</name>
    <dbReference type="NCBI Taxonomy" id="4955"/>
    <lineage>
        <taxon>Eukaryota</taxon>
        <taxon>Fungi</taxon>
        <taxon>Dikarya</taxon>
        <taxon>Ascomycota</taxon>
        <taxon>Saccharomycotina</taxon>
        <taxon>Saccharomycetes</taxon>
        <taxon>Saccharomycetales</taxon>
        <taxon>Saccharomycetaceae</taxon>
        <taxon>Lachancea</taxon>
    </lineage>
</organism>
<comment type="catalytic activity">
    <reaction evidence="1 7">
        <text>Thiol-dependent hydrolysis of ester, thioester, amide, peptide and isopeptide bonds formed by the C-terminal Gly of ubiquitin (a 76-residue protein attached to proteins as an intracellular targeting signal).</text>
        <dbReference type="EC" id="3.4.19.12"/>
    </reaction>
</comment>
<accession>A0A1G4MKN3</accession>
<dbReference type="GO" id="GO:0004843">
    <property type="term" value="F:cysteine-type deubiquitinase activity"/>
    <property type="evidence" value="ECO:0007669"/>
    <property type="project" value="UniProtKB-UniRule"/>
</dbReference>
<dbReference type="SUPFAM" id="SSF52821">
    <property type="entry name" value="Rhodanese/Cell cycle control phosphatase"/>
    <property type="match status" value="1"/>
</dbReference>
<dbReference type="Pfam" id="PF00443">
    <property type="entry name" value="UCH"/>
    <property type="match status" value="1"/>
</dbReference>
<dbReference type="AlphaFoldDB" id="A0A1G4MKN3"/>
<evidence type="ECO:0000259" key="9">
    <source>
        <dbReference type="PROSITE" id="PS50206"/>
    </source>
</evidence>
<evidence type="ECO:0000256" key="5">
    <source>
        <dbReference type="ARBA" id="ARBA00022801"/>
    </source>
</evidence>
<dbReference type="InterPro" id="IPR018200">
    <property type="entry name" value="USP_CS"/>
</dbReference>
<keyword evidence="4 7" id="KW-0833">Ubl conjugation pathway</keyword>
<keyword evidence="5 7" id="KW-0378">Hydrolase</keyword>
<feature type="domain" description="USP" evidence="10">
    <location>
        <begin position="492"/>
        <end position="857"/>
    </location>
</feature>
<dbReference type="Gene3D" id="3.40.250.10">
    <property type="entry name" value="Rhodanese-like domain"/>
    <property type="match status" value="1"/>
</dbReference>
<dbReference type="GO" id="GO:0016579">
    <property type="term" value="P:protein deubiquitination"/>
    <property type="evidence" value="ECO:0007669"/>
    <property type="project" value="InterPro"/>
</dbReference>
<evidence type="ECO:0000256" key="3">
    <source>
        <dbReference type="ARBA" id="ARBA00022670"/>
    </source>
</evidence>
<dbReference type="Proteomes" id="UP000190831">
    <property type="component" value="Chromosome H"/>
</dbReference>
<dbReference type="InterPro" id="IPR001763">
    <property type="entry name" value="Rhodanese-like_dom"/>
</dbReference>
<dbReference type="Pfam" id="PF00581">
    <property type="entry name" value="Rhodanese"/>
    <property type="match status" value="1"/>
</dbReference>
<feature type="domain" description="Rhodanese" evidence="9">
    <location>
        <begin position="175"/>
        <end position="299"/>
    </location>
</feature>
<evidence type="ECO:0000313" key="12">
    <source>
        <dbReference type="Proteomes" id="UP000190831"/>
    </source>
</evidence>
<dbReference type="EMBL" id="LT598491">
    <property type="protein sequence ID" value="SCW04329.1"/>
    <property type="molecule type" value="Genomic_DNA"/>
</dbReference>
<name>A0A1G4MKN3_LACFM</name>
<dbReference type="SUPFAM" id="SSF54001">
    <property type="entry name" value="Cysteine proteinases"/>
    <property type="match status" value="1"/>
</dbReference>
<keyword evidence="12" id="KW-1185">Reference proteome</keyword>
<dbReference type="PANTHER" id="PTHR21646">
    <property type="entry name" value="UBIQUITIN CARBOXYL-TERMINAL HYDROLASE"/>
    <property type="match status" value="1"/>
</dbReference>
<dbReference type="InterPro" id="IPR036873">
    <property type="entry name" value="Rhodanese-like_dom_sf"/>
</dbReference>
<evidence type="ECO:0000256" key="2">
    <source>
        <dbReference type="ARBA" id="ARBA00009085"/>
    </source>
</evidence>
<evidence type="ECO:0000313" key="11">
    <source>
        <dbReference type="EMBL" id="SCW04329.1"/>
    </source>
</evidence>
<dbReference type="PROSITE" id="PS50206">
    <property type="entry name" value="RHODANESE_3"/>
    <property type="match status" value="1"/>
</dbReference>
<dbReference type="CDD" id="cd02674">
    <property type="entry name" value="Peptidase_C19R"/>
    <property type="match status" value="1"/>
</dbReference>
<dbReference type="FunFam" id="3.90.70.10:FF:000115">
    <property type="entry name" value="DOA4p Ubiquitin hydrolase"/>
    <property type="match status" value="1"/>
</dbReference>
<proteinExistence type="inferred from homology"/>
<evidence type="ECO:0000256" key="6">
    <source>
        <dbReference type="ARBA" id="ARBA00022807"/>
    </source>
</evidence>
<keyword evidence="6 7" id="KW-0788">Thiol protease</keyword>
<dbReference type="EC" id="3.4.19.12" evidence="7"/>
<gene>
    <name evidence="11" type="ORF">LAFE_0H11144G</name>
</gene>
<dbReference type="Gene3D" id="3.90.70.10">
    <property type="entry name" value="Cysteine proteinases"/>
    <property type="match status" value="1"/>
</dbReference>
<keyword evidence="3 7" id="KW-0645">Protease</keyword>
<evidence type="ECO:0000256" key="7">
    <source>
        <dbReference type="RuleBase" id="RU366025"/>
    </source>
</evidence>
<feature type="region of interest" description="Disordered" evidence="8">
    <location>
        <begin position="371"/>
        <end position="392"/>
    </location>
</feature>
<evidence type="ECO:0000256" key="4">
    <source>
        <dbReference type="ARBA" id="ARBA00022786"/>
    </source>
</evidence>
<dbReference type="PROSITE" id="PS00973">
    <property type="entry name" value="USP_2"/>
    <property type="match status" value="1"/>
</dbReference>
<dbReference type="GO" id="GO:0006508">
    <property type="term" value="P:proteolysis"/>
    <property type="evidence" value="ECO:0007669"/>
    <property type="project" value="UniProtKB-KW"/>
</dbReference>
<dbReference type="InterPro" id="IPR001394">
    <property type="entry name" value="Peptidase_C19_UCH"/>
</dbReference>
<dbReference type="OrthoDB" id="292964at2759"/>
<dbReference type="InterPro" id="IPR038765">
    <property type="entry name" value="Papain-like_cys_pep_sf"/>
</dbReference>
<sequence length="860" mass="96939">MPHSDTNKLFCKSTTQLSAIVDSFVTQDGDDHDMETLLQECVDTLVNYQEEVKKIKRIGAGHAVRAKDVVTCYESAFVYYKIVSQIVLNKIPGLEQFSKAKVAPRNDKEKGLMEIYNMLVKTLLTDEKIAEIRKFIKDHSASSSPASTEKHENGVDLNLKNGQSITSEKALSLMKQSKILCIDVRPRIEFIESHIKCASIMCIEPISFKNTYSDAEVSRKSLITSPNSEIEIFQKRDEFSFILIYTNESEKTGFCTQQQAALLDLLINRSFEKPLKKTVVLTLRGGFHSWCLNGGPCETSRNQDDSIYINGDISSLSLQELPKLNRRNLDNSFQPMLTNPKADVESGRTSLFFPDQQHGGLKRSSSFKNAFSTLTSPSRSSSPSFQTPDSGGMKFTTYPETPKLVTSNLGVKPLPQISPIQSRALTPLSRSFTPPRVFSNNQINSLSMDGSGKARVFSPPPRQPLPVLPQKQATDVHTLQHPSNSKDLDFCVGLVNLGNSCYMNCIIQCLLGTHELSQIFLNDSYKNHVNLNSKLGSRGVLAKYFSNLVHMMYQQGKSLAPIKKRTNSDEKTAVQPLHFKVACGSINSLFKGSSQQDCQEFCQFVLDGLHEDLNQCGGNPPLKELSSEAEKVREKLSMRIASSIEWERYLTTDFSVIVDLFQGQYASQLKCKVCGRTSTTYQPFSVLSVPVPRGTRCDILDCFKEFTKIETLEKDEQWSCPDCKKKQPSTKKITITRLPRNLIIHLKRFDNMLNKNNIFVNYPYTLDLTSFWANDFDGRLPQGVTELPTRGQVPPFRYNLYAVAAHSGTLYGGHYTSYVNKGSPQGWCYFDDTNWRKVKNDKECITQNAYVLFYHRVYGI</sequence>
<evidence type="ECO:0000259" key="10">
    <source>
        <dbReference type="PROSITE" id="PS50235"/>
    </source>
</evidence>
<reference evidence="11 12" key="1">
    <citation type="submission" date="2016-03" db="EMBL/GenBank/DDBJ databases">
        <authorList>
            <person name="Devillers H."/>
        </authorList>
    </citation>
    <scope>NUCLEOTIDE SEQUENCE [LARGE SCALE GENOMIC DNA]</scope>
    <source>
        <strain evidence="11">CBS 6772</strain>
    </source>
</reference>
<dbReference type="STRING" id="4955.A0A1G4MKN3"/>
<dbReference type="InterPro" id="IPR050185">
    <property type="entry name" value="Ub_carboxyl-term_hydrolase"/>
</dbReference>
<dbReference type="PROSITE" id="PS50235">
    <property type="entry name" value="USP_3"/>
    <property type="match status" value="1"/>
</dbReference>
<dbReference type="OMA" id="SIEWERY"/>
<dbReference type="PANTHER" id="PTHR21646:SF95">
    <property type="entry name" value="UBIQUITIN CARBOXYL-TERMINAL HYDROLASE 4-RELATED"/>
    <property type="match status" value="1"/>
</dbReference>
<dbReference type="InterPro" id="IPR028889">
    <property type="entry name" value="USP"/>
</dbReference>